<evidence type="ECO:0000313" key="2">
    <source>
        <dbReference type="EMBL" id="MBO0664391.1"/>
    </source>
</evidence>
<protein>
    <submittedName>
        <fullName evidence="2">Uncharacterized protein</fullName>
    </submittedName>
</protein>
<sequence>MTLAPSIARRSLRKAVAASALLFAAPAIFSQAGFGQTSGAAPVFAWGGCVLPQSVVQVEKHTGIKINLKTDGSNDNLANLRWGQSETLFVSAGQQKDADRLTPRSSSG</sequence>
<feature type="chain" id="PRO_5037138054" evidence="1">
    <location>
        <begin position="33"/>
        <end position="108"/>
    </location>
</feature>
<evidence type="ECO:0000313" key="3">
    <source>
        <dbReference type="Proteomes" id="UP000664122"/>
    </source>
</evidence>
<reference evidence="2" key="1">
    <citation type="submission" date="2021-03" db="EMBL/GenBank/DDBJ databases">
        <title>Whole genome sequence of Jiella sp. CQZ9-1.</title>
        <authorList>
            <person name="Tuo L."/>
        </authorList>
    </citation>
    <scope>NUCLEOTIDE SEQUENCE</scope>
    <source>
        <strain evidence="2">CQZ9-1</strain>
    </source>
</reference>
<dbReference type="AlphaFoldDB" id="A0A939G286"/>
<keyword evidence="3" id="KW-1185">Reference proteome</keyword>
<name>A0A939G286_9HYPH</name>
<dbReference type="Proteomes" id="UP000664122">
    <property type="component" value="Unassembled WGS sequence"/>
</dbReference>
<proteinExistence type="predicted"/>
<dbReference type="RefSeq" id="WP_207259304.1">
    <property type="nucleotide sequence ID" value="NZ_JAFMPP010000020.1"/>
</dbReference>
<evidence type="ECO:0000256" key="1">
    <source>
        <dbReference type="SAM" id="SignalP"/>
    </source>
</evidence>
<dbReference type="EMBL" id="JAFMPP010000020">
    <property type="protein sequence ID" value="MBO0664391.1"/>
    <property type="molecule type" value="Genomic_DNA"/>
</dbReference>
<organism evidence="2 3">
    <name type="scientific">Jiella flava</name>
    <dbReference type="NCBI Taxonomy" id="2816857"/>
    <lineage>
        <taxon>Bacteria</taxon>
        <taxon>Pseudomonadati</taxon>
        <taxon>Pseudomonadota</taxon>
        <taxon>Alphaproteobacteria</taxon>
        <taxon>Hyphomicrobiales</taxon>
        <taxon>Aurantimonadaceae</taxon>
        <taxon>Jiella</taxon>
    </lineage>
</organism>
<accession>A0A939G286</accession>
<gene>
    <name evidence="2" type="ORF">J1C48_17560</name>
</gene>
<keyword evidence="1" id="KW-0732">Signal</keyword>
<feature type="signal peptide" evidence="1">
    <location>
        <begin position="1"/>
        <end position="32"/>
    </location>
</feature>
<comment type="caution">
    <text evidence="2">The sequence shown here is derived from an EMBL/GenBank/DDBJ whole genome shotgun (WGS) entry which is preliminary data.</text>
</comment>